<sequence length="941" mass="103970">MNSNPTPSSRRFQFIHSFCLRVKMLIGFGLLFASAFTLVIMIITFGIPFTSYTGWYGLEQTEVLNNLTLVADLKKERLVLWLEERGDDARTISASMLTQENSIKKIGEALRRAIASGKTSDQLRSDLLNQESSSSLSRQLSLVLSTHKAFQKAQIADLDSGIIMASTDDSDVASRLPDKRFLAGTSDLNDETAVDIQKLSPNGKTYLIMARSIGDESSRNSDYSAVRAVIVLYVDTDSFIRPLLYTGGSLGETGDIVLVNRDARIIMSLKYPLPDGSIPHVLEYQIKAKPAFSASQGREGIEIGEDYRGVPVLAAYRHVKASRDLGLGMVIKQDQSEVFSPLQHTILYSSLVGLVALLAVGLLAVLIAKRISRPVENLIQAAEEVQKGNLSARTEIFKSDELGTLAVTFNSMIERFQNWHEELENQVMDRTARLTRLNNELAEEIRQRIRAEESLKETNRRLRTLSDCNQSVVRASEESSLLHEVCRIVVDTGGYPSVWVGFVDDGEYRTPRTVARWGFEVNFDGVDADPTDGNNGADPTGAAVRTGQVCILRNAMSDPVTAPWRDELTRYGIGSFVSIPLLVEGQVVGAITIAAGESHAFDEEELRLLGELAGDLAYGIEVLRTRAERREAVESAARANREWERTFDAISDLVMVLDDKHRVMRANRAMANTLGKTEQDLVGRFCFELVHGEKAPPVLCPHSRLLVDGDEHSAEVVEPRLGGIYDVRVSPLTGQNGELRGSVHTIRDITPSKQSEEALRESEQRYRAVFDNAGIGIVLVDRNGVILQANIALLKMLGYTDEDFRGLTVTNITHPEDREISKQSLDALAGGKFDSYTLQKRYMAHDGSIVWADLSVSIIRDAKGQITGTVGVIADITKRKESEARLGQSEERLRLITDSSPIGIVVVQQGKIAYVNPRLVEMFGYETADETIGLAVETIYV</sequence>
<dbReference type="SUPFAM" id="SSF55781">
    <property type="entry name" value="GAF domain-like"/>
    <property type="match status" value="1"/>
</dbReference>
<dbReference type="SMART" id="SM00065">
    <property type="entry name" value="GAF"/>
    <property type="match status" value="1"/>
</dbReference>
<accession>A0A9D6V763</accession>
<dbReference type="InterPro" id="IPR000700">
    <property type="entry name" value="PAS-assoc_C"/>
</dbReference>
<dbReference type="InterPro" id="IPR003660">
    <property type="entry name" value="HAMP_dom"/>
</dbReference>
<feature type="transmembrane region" description="Helical" evidence="2">
    <location>
        <begin position="346"/>
        <end position="368"/>
    </location>
</feature>
<feature type="domain" description="HAMP" evidence="5">
    <location>
        <begin position="369"/>
        <end position="421"/>
    </location>
</feature>
<dbReference type="SMART" id="SM00304">
    <property type="entry name" value="HAMP"/>
    <property type="match status" value="1"/>
</dbReference>
<feature type="domain" description="PAS" evidence="3">
    <location>
        <begin position="639"/>
        <end position="693"/>
    </location>
</feature>
<dbReference type="Gene3D" id="6.10.340.10">
    <property type="match status" value="1"/>
</dbReference>
<feature type="domain" description="PAC" evidence="4">
    <location>
        <begin position="836"/>
        <end position="888"/>
    </location>
</feature>
<keyword evidence="2" id="KW-1133">Transmembrane helix</keyword>
<dbReference type="InterPro" id="IPR000014">
    <property type="entry name" value="PAS"/>
</dbReference>
<dbReference type="NCBIfam" id="TIGR00229">
    <property type="entry name" value="sensory_box"/>
    <property type="match status" value="3"/>
</dbReference>
<dbReference type="GO" id="GO:0007165">
    <property type="term" value="P:signal transduction"/>
    <property type="evidence" value="ECO:0007669"/>
    <property type="project" value="InterPro"/>
</dbReference>
<dbReference type="Proteomes" id="UP000807825">
    <property type="component" value="Unassembled WGS sequence"/>
</dbReference>
<dbReference type="SMART" id="SM00091">
    <property type="entry name" value="PAS"/>
    <property type="match status" value="2"/>
</dbReference>
<dbReference type="InterPro" id="IPR001610">
    <property type="entry name" value="PAC"/>
</dbReference>
<dbReference type="InterPro" id="IPR035965">
    <property type="entry name" value="PAS-like_dom_sf"/>
</dbReference>
<feature type="domain" description="PAS" evidence="3">
    <location>
        <begin position="889"/>
        <end position="929"/>
    </location>
</feature>
<feature type="transmembrane region" description="Helical" evidence="2">
    <location>
        <begin position="20"/>
        <end position="43"/>
    </location>
</feature>
<gene>
    <name evidence="6" type="ORF">HY912_20320</name>
</gene>
<feature type="domain" description="PAC" evidence="4">
    <location>
        <begin position="710"/>
        <end position="761"/>
    </location>
</feature>
<dbReference type="InterPro" id="IPR013655">
    <property type="entry name" value="PAS_fold_3"/>
</dbReference>
<dbReference type="Pfam" id="PF00672">
    <property type="entry name" value="HAMP"/>
    <property type="match status" value="1"/>
</dbReference>
<dbReference type="Gene3D" id="3.30.450.20">
    <property type="entry name" value="PAS domain"/>
    <property type="match status" value="3"/>
</dbReference>
<evidence type="ECO:0000259" key="5">
    <source>
        <dbReference type="PROSITE" id="PS50885"/>
    </source>
</evidence>
<dbReference type="GO" id="GO:0016020">
    <property type="term" value="C:membrane"/>
    <property type="evidence" value="ECO:0007669"/>
    <property type="project" value="InterPro"/>
</dbReference>
<dbReference type="Pfam" id="PF13188">
    <property type="entry name" value="PAS_8"/>
    <property type="match status" value="1"/>
</dbReference>
<dbReference type="PROSITE" id="PS50112">
    <property type="entry name" value="PAS"/>
    <property type="match status" value="3"/>
</dbReference>
<evidence type="ECO:0000313" key="7">
    <source>
        <dbReference type="Proteomes" id="UP000807825"/>
    </source>
</evidence>
<dbReference type="EMBL" id="JACRDE010000530">
    <property type="protein sequence ID" value="MBI5251845.1"/>
    <property type="molecule type" value="Genomic_DNA"/>
</dbReference>
<evidence type="ECO:0000259" key="4">
    <source>
        <dbReference type="PROSITE" id="PS50113"/>
    </source>
</evidence>
<dbReference type="Gene3D" id="3.30.450.40">
    <property type="match status" value="1"/>
</dbReference>
<dbReference type="InterPro" id="IPR029016">
    <property type="entry name" value="GAF-like_dom_sf"/>
</dbReference>
<dbReference type="Pfam" id="PF08447">
    <property type="entry name" value="PAS_3"/>
    <property type="match status" value="1"/>
</dbReference>
<reference evidence="6" key="1">
    <citation type="submission" date="2020-07" db="EMBL/GenBank/DDBJ databases">
        <title>Huge and variable diversity of episymbiotic CPR bacteria and DPANN archaea in groundwater ecosystems.</title>
        <authorList>
            <person name="He C.Y."/>
            <person name="Keren R."/>
            <person name="Whittaker M."/>
            <person name="Farag I.F."/>
            <person name="Doudna J."/>
            <person name="Cate J.H.D."/>
            <person name="Banfield J.F."/>
        </authorList>
    </citation>
    <scope>NUCLEOTIDE SEQUENCE</scope>
    <source>
        <strain evidence="6">NC_groundwater_1664_Pr3_B-0.1um_52_9</strain>
    </source>
</reference>
<dbReference type="SUPFAM" id="SSF55785">
    <property type="entry name" value="PYP-like sensor domain (PAS domain)"/>
    <property type="match status" value="3"/>
</dbReference>
<dbReference type="Pfam" id="PF08448">
    <property type="entry name" value="PAS_4"/>
    <property type="match status" value="1"/>
</dbReference>
<proteinExistence type="predicted"/>
<dbReference type="PANTHER" id="PTHR44757">
    <property type="entry name" value="DIGUANYLATE CYCLASE DGCP"/>
    <property type="match status" value="1"/>
</dbReference>
<keyword evidence="1" id="KW-0175">Coiled coil</keyword>
<keyword evidence="2" id="KW-0472">Membrane</keyword>
<evidence type="ECO:0000313" key="6">
    <source>
        <dbReference type="EMBL" id="MBI5251845.1"/>
    </source>
</evidence>
<evidence type="ECO:0000256" key="1">
    <source>
        <dbReference type="SAM" id="Coils"/>
    </source>
</evidence>
<feature type="non-terminal residue" evidence="6">
    <location>
        <position position="941"/>
    </location>
</feature>
<dbReference type="Pfam" id="PF13185">
    <property type="entry name" value="GAF_2"/>
    <property type="match status" value="1"/>
</dbReference>
<feature type="domain" description="PAS" evidence="3">
    <location>
        <begin position="762"/>
        <end position="832"/>
    </location>
</feature>
<comment type="caution">
    <text evidence="6">The sequence shown here is derived from an EMBL/GenBank/DDBJ whole genome shotgun (WGS) entry which is preliminary data.</text>
</comment>
<dbReference type="InterPro" id="IPR013656">
    <property type="entry name" value="PAS_4"/>
</dbReference>
<dbReference type="CDD" id="cd00130">
    <property type="entry name" value="PAS"/>
    <property type="match status" value="2"/>
</dbReference>
<keyword evidence="2" id="KW-0812">Transmembrane</keyword>
<evidence type="ECO:0000259" key="3">
    <source>
        <dbReference type="PROSITE" id="PS50112"/>
    </source>
</evidence>
<dbReference type="InterPro" id="IPR052155">
    <property type="entry name" value="Biofilm_reg_signaling"/>
</dbReference>
<dbReference type="InterPro" id="IPR003018">
    <property type="entry name" value="GAF"/>
</dbReference>
<dbReference type="SMART" id="SM00086">
    <property type="entry name" value="PAC"/>
    <property type="match status" value="1"/>
</dbReference>
<feature type="coiled-coil region" evidence="1">
    <location>
        <begin position="420"/>
        <end position="461"/>
    </location>
</feature>
<protein>
    <submittedName>
        <fullName evidence="6">PAS domain S-box protein</fullName>
    </submittedName>
</protein>
<dbReference type="PROSITE" id="PS50885">
    <property type="entry name" value="HAMP"/>
    <property type="match status" value="1"/>
</dbReference>
<dbReference type="AlphaFoldDB" id="A0A9D6V763"/>
<name>A0A9D6V763_9BACT</name>
<dbReference type="CDD" id="cd06225">
    <property type="entry name" value="HAMP"/>
    <property type="match status" value="1"/>
</dbReference>
<dbReference type="PANTHER" id="PTHR44757:SF2">
    <property type="entry name" value="BIOFILM ARCHITECTURE MAINTENANCE PROTEIN MBAA"/>
    <property type="match status" value="1"/>
</dbReference>
<organism evidence="6 7">
    <name type="scientific">Desulfomonile tiedjei</name>
    <dbReference type="NCBI Taxonomy" id="2358"/>
    <lineage>
        <taxon>Bacteria</taxon>
        <taxon>Pseudomonadati</taxon>
        <taxon>Thermodesulfobacteriota</taxon>
        <taxon>Desulfomonilia</taxon>
        <taxon>Desulfomonilales</taxon>
        <taxon>Desulfomonilaceae</taxon>
        <taxon>Desulfomonile</taxon>
    </lineage>
</organism>
<evidence type="ECO:0000256" key="2">
    <source>
        <dbReference type="SAM" id="Phobius"/>
    </source>
</evidence>
<dbReference type="PROSITE" id="PS50113">
    <property type="entry name" value="PAC"/>
    <property type="match status" value="2"/>
</dbReference>
<dbReference type="CDD" id="cd18774">
    <property type="entry name" value="PDC2_HK_sensor"/>
    <property type="match status" value="1"/>
</dbReference>
<dbReference type="SUPFAM" id="SSF158472">
    <property type="entry name" value="HAMP domain-like"/>
    <property type="match status" value="1"/>
</dbReference>